<keyword evidence="1" id="KW-1133">Transmembrane helix</keyword>
<feature type="transmembrane region" description="Helical" evidence="1">
    <location>
        <begin position="70"/>
        <end position="90"/>
    </location>
</feature>
<name>A0A1H1MGM6_MUCMA</name>
<evidence type="ECO:0000313" key="3">
    <source>
        <dbReference type="Proteomes" id="UP000199679"/>
    </source>
</evidence>
<dbReference type="InterPro" id="IPR007354">
    <property type="entry name" value="CruF-like"/>
</dbReference>
<feature type="transmembrane region" description="Helical" evidence="1">
    <location>
        <begin position="45"/>
        <end position="63"/>
    </location>
</feature>
<feature type="transmembrane region" description="Helical" evidence="1">
    <location>
        <begin position="174"/>
        <end position="192"/>
    </location>
</feature>
<reference evidence="2 3" key="1">
    <citation type="submission" date="2016-10" db="EMBL/GenBank/DDBJ databases">
        <authorList>
            <person name="de Groot N.N."/>
        </authorList>
    </citation>
    <scope>NUCLEOTIDE SEQUENCE [LARGE SCALE GENOMIC DNA]</scope>
    <source>
        <strain evidence="2 3">MP1X4</strain>
    </source>
</reference>
<accession>A0A1H1MGM6</accession>
<dbReference type="PANTHER" id="PTHR39419:SF1">
    <property type="entry name" value="SLL0814 PROTEIN"/>
    <property type="match status" value="1"/>
</dbReference>
<keyword evidence="1" id="KW-0812">Transmembrane</keyword>
<evidence type="ECO:0000256" key="1">
    <source>
        <dbReference type="SAM" id="Phobius"/>
    </source>
</evidence>
<keyword evidence="1" id="KW-0472">Membrane</keyword>
<organism evidence="2 3">
    <name type="scientific">Mucilaginibacter mallensis</name>
    <dbReference type="NCBI Taxonomy" id="652787"/>
    <lineage>
        <taxon>Bacteria</taxon>
        <taxon>Pseudomonadati</taxon>
        <taxon>Bacteroidota</taxon>
        <taxon>Sphingobacteriia</taxon>
        <taxon>Sphingobacteriales</taxon>
        <taxon>Sphingobacteriaceae</taxon>
        <taxon>Mucilaginibacter</taxon>
    </lineage>
</organism>
<proteinExistence type="predicted"/>
<keyword evidence="3" id="KW-1185">Reference proteome</keyword>
<feature type="transmembrane region" description="Helical" evidence="1">
    <location>
        <begin position="204"/>
        <end position="224"/>
    </location>
</feature>
<dbReference type="STRING" id="652787.SAMN05216490_0068"/>
<dbReference type="Proteomes" id="UP000199679">
    <property type="component" value="Chromosome I"/>
</dbReference>
<sequence>MEGPQNLKPKPYESSKKSQLTLIIIIVLFHTVGLIGLVMPSLRPIFLQLVPWHILLMLIVIIASHRPSDYRILLFALLIFIIGYGAEWIGVHKSWLFGNYGYGTTLGLQFYDIPLIIGVNWFLLIYSAGVLMQQLRIRSVFARVITAAFTLVLVDLLIEPVAIKLDYWHWTDNIIPLSNYAGWFLLSALMLFVFEKFNFKKQSVVAPVFLLIQVVFFAVLRLIII</sequence>
<dbReference type="AlphaFoldDB" id="A0A1H1MGM6"/>
<feature type="transmembrane region" description="Helical" evidence="1">
    <location>
        <begin position="20"/>
        <end position="39"/>
    </location>
</feature>
<gene>
    <name evidence="2" type="ORF">SAMN05216490_0068</name>
</gene>
<protein>
    <submittedName>
        <fullName evidence="2">Putative membrane protein</fullName>
    </submittedName>
</protein>
<feature type="transmembrane region" description="Helical" evidence="1">
    <location>
        <begin position="110"/>
        <end position="128"/>
    </location>
</feature>
<dbReference type="PANTHER" id="PTHR39419">
    <property type="entry name" value="SLL0814 PROTEIN"/>
    <property type="match status" value="1"/>
</dbReference>
<dbReference type="EMBL" id="LT629740">
    <property type="protein sequence ID" value="SDR85535.1"/>
    <property type="molecule type" value="Genomic_DNA"/>
</dbReference>
<dbReference type="Pfam" id="PF04240">
    <property type="entry name" value="Caroten_synth"/>
    <property type="match status" value="1"/>
</dbReference>
<evidence type="ECO:0000313" key="2">
    <source>
        <dbReference type="EMBL" id="SDR85535.1"/>
    </source>
</evidence>
<feature type="transmembrane region" description="Helical" evidence="1">
    <location>
        <begin position="140"/>
        <end position="162"/>
    </location>
</feature>